<proteinExistence type="predicted"/>
<evidence type="ECO:0000313" key="2">
    <source>
        <dbReference type="EMBL" id="CAB1428179.1"/>
    </source>
</evidence>
<protein>
    <submittedName>
        <fullName evidence="2">Uncharacterized protein</fullName>
    </submittedName>
</protein>
<organism evidence="2 3">
    <name type="scientific">Pleuronectes platessa</name>
    <name type="common">European plaice</name>
    <dbReference type="NCBI Taxonomy" id="8262"/>
    <lineage>
        <taxon>Eukaryota</taxon>
        <taxon>Metazoa</taxon>
        <taxon>Chordata</taxon>
        <taxon>Craniata</taxon>
        <taxon>Vertebrata</taxon>
        <taxon>Euteleostomi</taxon>
        <taxon>Actinopterygii</taxon>
        <taxon>Neopterygii</taxon>
        <taxon>Teleostei</taxon>
        <taxon>Neoteleostei</taxon>
        <taxon>Acanthomorphata</taxon>
        <taxon>Carangaria</taxon>
        <taxon>Pleuronectiformes</taxon>
        <taxon>Pleuronectoidei</taxon>
        <taxon>Pleuronectidae</taxon>
        <taxon>Pleuronectes</taxon>
    </lineage>
</organism>
<feature type="region of interest" description="Disordered" evidence="1">
    <location>
        <begin position="56"/>
        <end position="158"/>
    </location>
</feature>
<feature type="compositionally biased region" description="Low complexity" evidence="1">
    <location>
        <begin position="122"/>
        <end position="137"/>
    </location>
</feature>
<dbReference type="EMBL" id="CADEAL010001027">
    <property type="protein sequence ID" value="CAB1428179.1"/>
    <property type="molecule type" value="Genomic_DNA"/>
</dbReference>
<feature type="compositionally biased region" description="Basic and acidic residues" evidence="1">
    <location>
        <begin position="75"/>
        <end position="87"/>
    </location>
</feature>
<feature type="compositionally biased region" description="Polar residues" evidence="1">
    <location>
        <begin position="148"/>
        <end position="158"/>
    </location>
</feature>
<reference evidence="2" key="1">
    <citation type="submission" date="2020-03" db="EMBL/GenBank/DDBJ databases">
        <authorList>
            <person name="Weist P."/>
        </authorList>
    </citation>
    <scope>NUCLEOTIDE SEQUENCE</scope>
</reference>
<gene>
    <name evidence="2" type="ORF">PLEPLA_LOCUS16144</name>
</gene>
<keyword evidence="3" id="KW-1185">Reference proteome</keyword>
<accession>A0A9N7YL53</accession>
<evidence type="ECO:0000256" key="1">
    <source>
        <dbReference type="SAM" id="MobiDB-lite"/>
    </source>
</evidence>
<evidence type="ECO:0000313" key="3">
    <source>
        <dbReference type="Proteomes" id="UP001153269"/>
    </source>
</evidence>
<dbReference type="AlphaFoldDB" id="A0A9N7YL53"/>
<sequence>MTTCGSLPVRTSQKLVGGVPPPVPGSTRFYPVCVCVRVSGSVCVDNEQVVLPARFSGANSPVEWKRKRCHGGGRSVEDSEAVHREDSPGGGRTFTGRTEDHQREHGGHSPGARRVHREEAGHAPGAGRSSGGSSVSAEPRSDPRYGVSTESVTCTGSP</sequence>
<feature type="compositionally biased region" description="Basic and acidic residues" evidence="1">
    <location>
        <begin position="97"/>
        <end position="107"/>
    </location>
</feature>
<dbReference type="Proteomes" id="UP001153269">
    <property type="component" value="Unassembled WGS sequence"/>
</dbReference>
<comment type="caution">
    <text evidence="2">The sequence shown here is derived from an EMBL/GenBank/DDBJ whole genome shotgun (WGS) entry which is preliminary data.</text>
</comment>
<name>A0A9N7YL53_PLEPL</name>